<evidence type="ECO:0000259" key="2">
    <source>
        <dbReference type="PROSITE" id="PS50975"/>
    </source>
</evidence>
<dbReference type="Proteomes" id="UP001597158">
    <property type="component" value="Unassembled WGS sequence"/>
</dbReference>
<keyword evidence="1" id="KW-0067">ATP-binding</keyword>
<dbReference type="SUPFAM" id="SSF56059">
    <property type="entry name" value="Glutathione synthetase ATP-binding domain-like"/>
    <property type="match status" value="1"/>
</dbReference>
<dbReference type="Pfam" id="PF02655">
    <property type="entry name" value="ATP-grasp_3"/>
    <property type="match status" value="1"/>
</dbReference>
<keyword evidence="1" id="KW-0547">Nucleotide-binding</keyword>
<sequence length="397" mass="41790">MIPRTDAPTIALAAYSARSLAACARASGFRAIALDLFGDQDTLALADAWYAIGGDGLAIDADRLLAALHRLRARGVLGWVAGSGFEAHGELLQAASAVLPLIGNGAELVRRVRTPATFFAVLAELGIAHPPSQTVPPARLSGWLLKDAHACGGWHIERLAQRVRAPVRPGPGLHYQRELRGEAYSALFLADGREACVLGIARQIVRALGRRPFVYRGGVGPVALPQSVEQAVQRAVSLLAGAFALRGLNGIDFIVDGEAGMQVLELNPRPTAAVSLFHDAVEGGLLRAHVEASAGRLVRPGARGLPVRGFETVFARQPGRVGAALGRALLDRAWVCDVPPAGRRHARGDPVCTVLAQGPSAEAVLRALDSRRCALLEALDTGVLRTIGTDTLEGDAR</sequence>
<reference evidence="4" key="1">
    <citation type="journal article" date="2019" name="Int. J. Syst. Evol. Microbiol.">
        <title>The Global Catalogue of Microorganisms (GCM) 10K type strain sequencing project: providing services to taxonomists for standard genome sequencing and annotation.</title>
        <authorList>
            <consortium name="The Broad Institute Genomics Platform"/>
            <consortium name="The Broad Institute Genome Sequencing Center for Infectious Disease"/>
            <person name="Wu L."/>
            <person name="Ma J."/>
        </authorList>
    </citation>
    <scope>NUCLEOTIDE SEQUENCE [LARGE SCALE GENOMIC DNA]</scope>
    <source>
        <strain evidence="4">CCUG 48884</strain>
    </source>
</reference>
<protein>
    <submittedName>
        <fullName evidence="3">ATP-grasp domain-containing protein</fullName>
    </submittedName>
</protein>
<keyword evidence="4" id="KW-1185">Reference proteome</keyword>
<dbReference type="InterPro" id="IPR011761">
    <property type="entry name" value="ATP-grasp"/>
</dbReference>
<feature type="domain" description="ATP-grasp" evidence="2">
    <location>
        <begin position="106"/>
        <end position="294"/>
    </location>
</feature>
<organism evidence="3 4">
    <name type="scientific">Thauera mechernichensis</name>
    <dbReference type="NCBI Taxonomy" id="82788"/>
    <lineage>
        <taxon>Bacteria</taxon>
        <taxon>Pseudomonadati</taxon>
        <taxon>Pseudomonadota</taxon>
        <taxon>Betaproteobacteria</taxon>
        <taxon>Rhodocyclales</taxon>
        <taxon>Zoogloeaceae</taxon>
        <taxon>Thauera</taxon>
    </lineage>
</organism>
<name>A0ABW3WLN7_9RHOO</name>
<evidence type="ECO:0000313" key="3">
    <source>
        <dbReference type="EMBL" id="MFD1265728.1"/>
    </source>
</evidence>
<evidence type="ECO:0000313" key="4">
    <source>
        <dbReference type="Proteomes" id="UP001597158"/>
    </source>
</evidence>
<dbReference type="RefSeq" id="WP_277835018.1">
    <property type="nucleotide sequence ID" value="NZ_JARQZE010000019.1"/>
</dbReference>
<gene>
    <name evidence="3" type="ORF">ACFQ4M_19300</name>
</gene>
<proteinExistence type="predicted"/>
<comment type="caution">
    <text evidence="3">The sequence shown here is derived from an EMBL/GenBank/DDBJ whole genome shotgun (WGS) entry which is preliminary data.</text>
</comment>
<dbReference type="EMBL" id="JBHTMC010000036">
    <property type="protein sequence ID" value="MFD1265728.1"/>
    <property type="molecule type" value="Genomic_DNA"/>
</dbReference>
<dbReference type="InterPro" id="IPR016677">
    <property type="entry name" value="UCP016817_carboligase"/>
</dbReference>
<evidence type="ECO:0000256" key="1">
    <source>
        <dbReference type="PROSITE-ProRule" id="PRU00409"/>
    </source>
</evidence>
<dbReference type="PROSITE" id="PS50975">
    <property type="entry name" value="ATP_GRASP"/>
    <property type="match status" value="1"/>
</dbReference>
<accession>A0ABW3WLN7</accession>
<dbReference type="PIRSF" id="PIRSF016817">
    <property type="entry name" value="UCP016817_carboligase"/>
    <property type="match status" value="1"/>
</dbReference>
<dbReference type="Gene3D" id="3.30.470.20">
    <property type="entry name" value="ATP-grasp fold, B domain"/>
    <property type="match status" value="1"/>
</dbReference>
<dbReference type="InterPro" id="IPR003806">
    <property type="entry name" value="ATP-grasp_PylC-type"/>
</dbReference>